<keyword evidence="2 5" id="KW-0812">Transmembrane</keyword>
<dbReference type="Gene3D" id="3.40.30.10">
    <property type="entry name" value="Glutaredoxin"/>
    <property type="match status" value="1"/>
</dbReference>
<feature type="transmembrane region" description="Helical" evidence="5">
    <location>
        <begin position="43"/>
        <end position="63"/>
    </location>
</feature>
<sequence length="311" mass="32156">MLDLFARVLLAVVFLAAFAGKVRSRQGFAEFRDSIAALVPLPARPLAVVVLAGEALAVVLLAVPGTRLGYGVAVTLLVAFCGAVVLAVTGRKAVRCKCFGAGGDVLGSKHLVRNGLLIAVAVLGAFVPAPVSWEEPLTLLTIAVVLLAVVVALHVLFTYGLVARVRELQESSQPKRESTLPRPGLVIKPFSVVDTGGIPFTEADLDGPVQVGFFSVGCGPCRTLTDALLDDPPAARFVSVVDGDPSDPEATARLVEKVGALGRVAVVGTDDPVLSAFEVMAYPTLLYTHEGVVTASGTKLADFAGVPAPVA</sequence>
<keyword evidence="4 5" id="KW-0472">Membrane</keyword>
<protein>
    <recommendedName>
        <fullName evidence="6">Methylamine utilisation protein MauE domain-containing protein</fullName>
    </recommendedName>
</protein>
<dbReference type="InterPro" id="IPR036249">
    <property type="entry name" value="Thioredoxin-like_sf"/>
</dbReference>
<organism evidence="7 8">
    <name type="scientific">Lentzea kristufekii</name>
    <dbReference type="NCBI Taxonomy" id="3095430"/>
    <lineage>
        <taxon>Bacteria</taxon>
        <taxon>Bacillati</taxon>
        <taxon>Actinomycetota</taxon>
        <taxon>Actinomycetes</taxon>
        <taxon>Pseudonocardiales</taxon>
        <taxon>Pseudonocardiaceae</taxon>
        <taxon>Lentzea</taxon>
    </lineage>
</organism>
<dbReference type="RefSeq" id="WP_319982768.1">
    <property type="nucleotide sequence ID" value="NZ_JAXAVV010000002.1"/>
</dbReference>
<feature type="transmembrane region" description="Helical" evidence="5">
    <location>
        <begin position="137"/>
        <end position="162"/>
    </location>
</feature>
<dbReference type="InterPro" id="IPR009908">
    <property type="entry name" value="Methylamine_util_MauE"/>
</dbReference>
<dbReference type="Pfam" id="PF07291">
    <property type="entry name" value="MauE"/>
    <property type="match status" value="1"/>
</dbReference>
<dbReference type="SUPFAM" id="SSF52833">
    <property type="entry name" value="Thioredoxin-like"/>
    <property type="match status" value="1"/>
</dbReference>
<evidence type="ECO:0000259" key="6">
    <source>
        <dbReference type="Pfam" id="PF07291"/>
    </source>
</evidence>
<reference evidence="7 8" key="1">
    <citation type="submission" date="2023-11" db="EMBL/GenBank/DDBJ databases">
        <title>Lentzea sokolovensis, sp. nov., Lentzea kristufkii, sp. nov., and Lentzea miocenensis, sp. nov., rare actinobacteria from Sokolov Coal Basin, Miocene lacustrine sediment, Czech Republic.</title>
        <authorList>
            <person name="Lara A."/>
            <person name="Kotroba L."/>
            <person name="Nouioui I."/>
            <person name="Neumann-Schaal M."/>
            <person name="Mast Y."/>
            <person name="Chronakova A."/>
        </authorList>
    </citation>
    <scope>NUCLEOTIDE SEQUENCE [LARGE SCALE GENOMIC DNA]</scope>
    <source>
        <strain evidence="7 8">BCCO 10_0798</strain>
    </source>
</reference>
<comment type="caution">
    <text evidence="7">The sequence shown here is derived from an EMBL/GenBank/DDBJ whole genome shotgun (WGS) entry which is preliminary data.</text>
</comment>
<feature type="transmembrane region" description="Helical" evidence="5">
    <location>
        <begin position="6"/>
        <end position="22"/>
    </location>
</feature>
<feature type="transmembrane region" description="Helical" evidence="5">
    <location>
        <begin position="69"/>
        <end position="90"/>
    </location>
</feature>
<evidence type="ECO:0000256" key="2">
    <source>
        <dbReference type="ARBA" id="ARBA00022692"/>
    </source>
</evidence>
<evidence type="ECO:0000313" key="8">
    <source>
        <dbReference type="Proteomes" id="UP001271792"/>
    </source>
</evidence>
<proteinExistence type="predicted"/>
<evidence type="ECO:0000256" key="4">
    <source>
        <dbReference type="ARBA" id="ARBA00023136"/>
    </source>
</evidence>
<name>A0ABU4TK69_9PSEU</name>
<comment type="subcellular location">
    <subcellularLocation>
        <location evidence="1">Membrane</location>
        <topology evidence="1">Multi-pass membrane protein</topology>
    </subcellularLocation>
</comment>
<feature type="domain" description="Methylamine utilisation protein MauE" evidence="6">
    <location>
        <begin position="3"/>
        <end position="126"/>
    </location>
</feature>
<gene>
    <name evidence="7" type="ORF">SK571_04620</name>
</gene>
<keyword evidence="3 5" id="KW-1133">Transmembrane helix</keyword>
<feature type="transmembrane region" description="Helical" evidence="5">
    <location>
        <begin position="111"/>
        <end position="131"/>
    </location>
</feature>
<evidence type="ECO:0000256" key="5">
    <source>
        <dbReference type="SAM" id="Phobius"/>
    </source>
</evidence>
<accession>A0ABU4TK69</accession>
<dbReference type="EMBL" id="JAXAVV010000002">
    <property type="protein sequence ID" value="MDX8048653.1"/>
    <property type="molecule type" value="Genomic_DNA"/>
</dbReference>
<evidence type="ECO:0000256" key="1">
    <source>
        <dbReference type="ARBA" id="ARBA00004141"/>
    </source>
</evidence>
<evidence type="ECO:0000256" key="3">
    <source>
        <dbReference type="ARBA" id="ARBA00022989"/>
    </source>
</evidence>
<dbReference type="Proteomes" id="UP001271792">
    <property type="component" value="Unassembled WGS sequence"/>
</dbReference>
<keyword evidence="8" id="KW-1185">Reference proteome</keyword>
<evidence type="ECO:0000313" key="7">
    <source>
        <dbReference type="EMBL" id="MDX8048653.1"/>
    </source>
</evidence>